<gene>
    <name evidence="5" type="ORF">DVK44_16560</name>
</gene>
<evidence type="ECO:0000256" key="2">
    <source>
        <dbReference type="ARBA" id="ARBA00023315"/>
    </source>
</evidence>
<dbReference type="PANTHER" id="PTHR43792">
    <property type="entry name" value="GNAT FAMILY, PUTATIVE (AFU_ORTHOLOGUE AFUA_3G00765)-RELATED-RELATED"/>
    <property type="match status" value="1"/>
</dbReference>
<proteinExistence type="inferred from homology"/>
<dbReference type="OrthoDB" id="5242221at2"/>
<dbReference type="PANTHER" id="PTHR43792:SF8">
    <property type="entry name" value="[RIBOSOMAL PROTEIN US5]-ALANINE N-ACETYLTRANSFERASE"/>
    <property type="match status" value="1"/>
</dbReference>
<evidence type="ECO:0000313" key="6">
    <source>
        <dbReference type="Proteomes" id="UP000253868"/>
    </source>
</evidence>
<evidence type="ECO:0000313" key="5">
    <source>
        <dbReference type="EMBL" id="AXG79036.1"/>
    </source>
</evidence>
<evidence type="ECO:0000259" key="4">
    <source>
        <dbReference type="PROSITE" id="PS51186"/>
    </source>
</evidence>
<dbReference type="InterPro" id="IPR000182">
    <property type="entry name" value="GNAT_dom"/>
</dbReference>
<dbReference type="Proteomes" id="UP000253868">
    <property type="component" value="Chromosome"/>
</dbReference>
<organism evidence="5 6">
    <name type="scientific">Streptomyces paludis</name>
    <dbReference type="NCBI Taxonomy" id="2282738"/>
    <lineage>
        <taxon>Bacteria</taxon>
        <taxon>Bacillati</taxon>
        <taxon>Actinomycetota</taxon>
        <taxon>Actinomycetes</taxon>
        <taxon>Kitasatosporales</taxon>
        <taxon>Streptomycetaceae</taxon>
        <taxon>Streptomyces</taxon>
    </lineage>
</organism>
<keyword evidence="2" id="KW-0012">Acyltransferase</keyword>
<dbReference type="Pfam" id="PF13302">
    <property type="entry name" value="Acetyltransf_3"/>
    <property type="match status" value="1"/>
</dbReference>
<keyword evidence="1 5" id="KW-0808">Transferase</keyword>
<feature type="domain" description="N-acetyltransferase" evidence="4">
    <location>
        <begin position="7"/>
        <end position="173"/>
    </location>
</feature>
<dbReference type="InterPro" id="IPR016181">
    <property type="entry name" value="Acyl_CoA_acyltransferase"/>
</dbReference>
<evidence type="ECO:0000256" key="3">
    <source>
        <dbReference type="ARBA" id="ARBA00038502"/>
    </source>
</evidence>
<dbReference type="PROSITE" id="PS51186">
    <property type="entry name" value="GNAT"/>
    <property type="match status" value="1"/>
</dbReference>
<dbReference type="Gene3D" id="3.40.630.30">
    <property type="match status" value="1"/>
</dbReference>
<accession>A0A345HQR2</accession>
<protein>
    <submittedName>
        <fullName evidence="5">N-acetyltransferase</fullName>
    </submittedName>
</protein>
<dbReference type="EMBL" id="CP031194">
    <property type="protein sequence ID" value="AXG79036.1"/>
    <property type="molecule type" value="Genomic_DNA"/>
</dbReference>
<dbReference type="KEGG" id="spad:DVK44_16560"/>
<name>A0A345HQR2_9ACTN</name>
<reference evidence="6" key="1">
    <citation type="submission" date="2018-07" db="EMBL/GenBank/DDBJ databases">
        <authorList>
            <person name="Zhao J."/>
        </authorList>
    </citation>
    <scope>NUCLEOTIDE SEQUENCE [LARGE SCALE GENOMIC DNA]</scope>
    <source>
        <strain evidence="6">GSSD-12</strain>
    </source>
</reference>
<dbReference type="RefSeq" id="WP_114660370.1">
    <property type="nucleotide sequence ID" value="NZ_CP031194.1"/>
</dbReference>
<comment type="similarity">
    <text evidence="3">Belongs to the acetyltransferase family. RimJ subfamily.</text>
</comment>
<keyword evidence="6" id="KW-1185">Reference proteome</keyword>
<sequence>MRTSSNTRIRLIEPTDAAPIAAHRARDVDAFRAWEPAQPADFFTPEGQEERIDGLLAGYWAGTLWPGVVLAADDQVIGQITVGGILPQPHLRRGSVGYWIATVAQNQGHAGRAVGLVLRVMTDELGLHRAEASTNLENLPSQRVLRRNGFSPYGVAHSSILLDGSWRDGLLWERILGD</sequence>
<dbReference type="AlphaFoldDB" id="A0A345HQR2"/>
<dbReference type="GO" id="GO:0005737">
    <property type="term" value="C:cytoplasm"/>
    <property type="evidence" value="ECO:0007669"/>
    <property type="project" value="TreeGrafter"/>
</dbReference>
<dbReference type="InterPro" id="IPR051531">
    <property type="entry name" value="N-acetyltransferase"/>
</dbReference>
<dbReference type="GO" id="GO:0008999">
    <property type="term" value="F:protein-N-terminal-alanine acetyltransferase activity"/>
    <property type="evidence" value="ECO:0007669"/>
    <property type="project" value="TreeGrafter"/>
</dbReference>
<dbReference type="SUPFAM" id="SSF55729">
    <property type="entry name" value="Acyl-CoA N-acyltransferases (Nat)"/>
    <property type="match status" value="1"/>
</dbReference>
<evidence type="ECO:0000256" key="1">
    <source>
        <dbReference type="ARBA" id="ARBA00022679"/>
    </source>
</evidence>